<sequence length="187" mass="20882">MELVLPENIVEMSVGSEYALFRAGSGHAWIAGGDDGRRTGKLRRLLTMYRRKTQSVSSSAGSYGYVTDNGRVYVGGRHGMSVYPETGQVLGLDGTHYTISKQGYVYTWGLNNLNQCGRVEQPPISSVASRRRSIIVCEPSEHLFVKDLPSYCTQCGLCSATRFSLSITRSYWENGYMQLWTRRNSLS</sequence>
<gene>
    <name evidence="1" type="ORF">KIN20_018560</name>
</gene>
<dbReference type="PANTHER" id="PTHR45943">
    <property type="entry name" value="E3 UBIQUITIN-PROTEIN LIGASE MYCBP2"/>
    <property type="match status" value="1"/>
</dbReference>
<proteinExistence type="predicted"/>
<dbReference type="GO" id="GO:0008582">
    <property type="term" value="P:regulation of synaptic assembly at neuromuscular junction"/>
    <property type="evidence" value="ECO:0007669"/>
    <property type="project" value="TreeGrafter"/>
</dbReference>
<keyword evidence="2" id="KW-1185">Reference proteome</keyword>
<evidence type="ECO:0000313" key="2">
    <source>
        <dbReference type="Proteomes" id="UP001196413"/>
    </source>
</evidence>
<dbReference type="GO" id="GO:0005886">
    <property type="term" value="C:plasma membrane"/>
    <property type="evidence" value="ECO:0007669"/>
    <property type="project" value="TreeGrafter"/>
</dbReference>
<dbReference type="SUPFAM" id="SSF50985">
    <property type="entry name" value="RCC1/BLIP-II"/>
    <property type="match status" value="1"/>
</dbReference>
<dbReference type="Proteomes" id="UP001196413">
    <property type="component" value="Unassembled WGS sequence"/>
</dbReference>
<dbReference type="Gene3D" id="2.130.10.30">
    <property type="entry name" value="Regulator of chromosome condensation 1/beta-lactamase-inhibitor protein II"/>
    <property type="match status" value="1"/>
</dbReference>
<dbReference type="PANTHER" id="PTHR45943:SF1">
    <property type="entry name" value="E3 UBIQUITIN-PROTEIN LIGASE MYCBP2"/>
    <property type="match status" value="1"/>
</dbReference>
<dbReference type="GO" id="GO:0007411">
    <property type="term" value="P:axon guidance"/>
    <property type="evidence" value="ECO:0007669"/>
    <property type="project" value="TreeGrafter"/>
</dbReference>
<name>A0AAD5MQ09_PARTN</name>
<accession>A0AAD5MQ09</accession>
<reference evidence="1" key="1">
    <citation type="submission" date="2021-06" db="EMBL/GenBank/DDBJ databases">
        <title>Parelaphostrongylus tenuis whole genome reference sequence.</title>
        <authorList>
            <person name="Garwood T.J."/>
            <person name="Larsen P.A."/>
            <person name="Fountain-Jones N.M."/>
            <person name="Garbe J.R."/>
            <person name="Macchietto M.G."/>
            <person name="Kania S.A."/>
            <person name="Gerhold R.W."/>
            <person name="Richards J.E."/>
            <person name="Wolf T.M."/>
        </authorList>
    </citation>
    <scope>NUCLEOTIDE SEQUENCE</scope>
    <source>
        <strain evidence="1">MNPRO001-30</strain>
        <tissue evidence="1">Meninges</tissue>
    </source>
</reference>
<dbReference type="EMBL" id="JAHQIW010003697">
    <property type="protein sequence ID" value="KAJ1359763.1"/>
    <property type="molecule type" value="Genomic_DNA"/>
</dbReference>
<evidence type="ECO:0000313" key="1">
    <source>
        <dbReference type="EMBL" id="KAJ1359763.1"/>
    </source>
</evidence>
<dbReference type="AlphaFoldDB" id="A0AAD5MQ09"/>
<dbReference type="GO" id="GO:0061630">
    <property type="term" value="F:ubiquitin protein ligase activity"/>
    <property type="evidence" value="ECO:0007669"/>
    <property type="project" value="TreeGrafter"/>
</dbReference>
<dbReference type="GO" id="GO:0005634">
    <property type="term" value="C:nucleus"/>
    <property type="evidence" value="ECO:0007669"/>
    <property type="project" value="TreeGrafter"/>
</dbReference>
<organism evidence="1 2">
    <name type="scientific">Parelaphostrongylus tenuis</name>
    <name type="common">Meningeal worm</name>
    <dbReference type="NCBI Taxonomy" id="148309"/>
    <lineage>
        <taxon>Eukaryota</taxon>
        <taxon>Metazoa</taxon>
        <taxon>Ecdysozoa</taxon>
        <taxon>Nematoda</taxon>
        <taxon>Chromadorea</taxon>
        <taxon>Rhabditida</taxon>
        <taxon>Rhabditina</taxon>
        <taxon>Rhabditomorpha</taxon>
        <taxon>Strongyloidea</taxon>
        <taxon>Metastrongylidae</taxon>
        <taxon>Parelaphostrongylus</taxon>
    </lineage>
</organism>
<comment type="caution">
    <text evidence="1">The sequence shown here is derived from an EMBL/GenBank/DDBJ whole genome shotgun (WGS) entry which is preliminary data.</text>
</comment>
<dbReference type="InterPro" id="IPR009091">
    <property type="entry name" value="RCC1/BLIP-II"/>
</dbReference>
<protein>
    <submittedName>
        <fullName evidence="1">Uncharacterized protein</fullName>
    </submittedName>
</protein>